<reference evidence="1" key="1">
    <citation type="submission" date="2021-01" db="EMBL/GenBank/DDBJ databases">
        <authorList>
            <consortium name="Genoscope - CEA"/>
            <person name="William W."/>
        </authorList>
    </citation>
    <scope>NUCLEOTIDE SEQUENCE</scope>
</reference>
<protein>
    <submittedName>
        <fullName evidence="1">Uncharacterized protein</fullName>
    </submittedName>
</protein>
<dbReference type="OMA" id="KVNDKIM"/>
<evidence type="ECO:0000313" key="2">
    <source>
        <dbReference type="Proteomes" id="UP000688137"/>
    </source>
</evidence>
<evidence type="ECO:0000313" key="1">
    <source>
        <dbReference type="EMBL" id="CAD8114720.1"/>
    </source>
</evidence>
<organism evidence="1 2">
    <name type="scientific">Paramecium primaurelia</name>
    <dbReference type="NCBI Taxonomy" id="5886"/>
    <lineage>
        <taxon>Eukaryota</taxon>
        <taxon>Sar</taxon>
        <taxon>Alveolata</taxon>
        <taxon>Ciliophora</taxon>
        <taxon>Intramacronucleata</taxon>
        <taxon>Oligohymenophorea</taxon>
        <taxon>Peniculida</taxon>
        <taxon>Parameciidae</taxon>
        <taxon>Paramecium</taxon>
    </lineage>
</organism>
<name>A0A8S1QJD1_PARPR</name>
<comment type="caution">
    <text evidence="1">The sequence shown here is derived from an EMBL/GenBank/DDBJ whole genome shotgun (WGS) entry which is preliminary data.</text>
</comment>
<dbReference type="EMBL" id="CAJJDM010000166">
    <property type="protein sequence ID" value="CAD8114720.1"/>
    <property type="molecule type" value="Genomic_DNA"/>
</dbReference>
<sequence>MIYQIINILNKANLENCLFIFKDLKCIFQKQKHYVIPNKKIINVFRMHIAIFSFQFIFNEKFAEIIQKGIKNNRSQLLNNKRKNMAVLAFKLKQKVNNKIMANNAMLHIVTKQGLNSLKIELNIKVNIGISESQIQDAIIKSSIKQIGMIKY</sequence>
<dbReference type="AlphaFoldDB" id="A0A8S1QJD1"/>
<keyword evidence="2" id="KW-1185">Reference proteome</keyword>
<accession>A0A8S1QJD1</accession>
<proteinExistence type="predicted"/>
<gene>
    <name evidence="1" type="ORF">PPRIM_AZ9-3.1.T1610039</name>
</gene>
<dbReference type="Proteomes" id="UP000688137">
    <property type="component" value="Unassembled WGS sequence"/>
</dbReference>